<dbReference type="OrthoDB" id="7637125at2"/>
<sequence>MSLGNIMRSGGGKMSSPLPVKFKNRIKLKASAGKLALAAVLSAGLLLSACDSGDKLTLEQRMQRAVEQQYNGNMNAAVIELKNALQDHPDSADARFLLGQILLEMENGAAAEIELKKAAMAGKPDRLVLPQLARAWLLQRNFDEVLQKITLEPEDTLLEEITKRNLRGQALFGKYRLTEAAEQYDKVLELAPENVLALVKRAEIYSILRNYDKVEEYIAKAEAVVPNDRLLLQLKANHLWVTNRVEEAEKIYQKLSDEYPYIVVNQFYLAWAQVLLGKMEEAEKHLSEFRQKYPNHPLVNYVSALAAMRAENYEAARTYAGKILEINPREPRALYIAALASYALKDYEQTYNNIVKYTDRVSNDLQARKLLAQVLIKLNKTEEASEALKEVLTEDVDDTQLLNMLANIELKRGRIEEARLYLEKSLEKNKEQPKSQAQLGMLKVLSGDVESGIEDMQSSLQGVSDAYIAQMRLARDLLSLKKYDEALEICEKLHEQKPEDVNAATCIGYVKLNTGKVEESYDIFGKILEKNPGHTASAIVMANKYFADGDTKKAKDILEAFVELNPGNEYGLISLYDLERQTGDMTKAEDYLFRAYENNPNSVKVAVEMARYHLLRNEPGEALEITKKLISLYPDDVFLLEVKGLSELALNQTVAAIMTFERLKEEVPNNLAPLAFLADAYNQAQNWEELDNVADEMLKLLPNNRKALIYKAKVKASTDDWVGADAILAEFVDENSRDYEILELRGRINMARGDYDKAALYFEAAYDQKPSSNLVRDLAHAYMSNRQYDKAIDLMSGWLEENNNDTLAEWLLADVYLLAENYEQSAEHYGRLLETNGDNIALLNNLSWSQMKLGQVDAARQTISRARQLAPLDPNILDTEGQILLKANEFDEAIRALQKAADFAPQSLEIKFHLAKAYHETGDRDRAVSLLREIREDGRIFDGHIQAMELLENIEN</sequence>
<reference evidence="3" key="1">
    <citation type="submission" date="2019-06" db="EMBL/GenBank/DDBJ databases">
        <title>The complete genome of Emcibacter congregatus ZYLT.</title>
        <authorList>
            <person name="Zhao Z."/>
        </authorList>
    </citation>
    <scope>NUCLEOTIDE SEQUENCE [LARGE SCALE GENOMIC DNA]</scope>
    <source>
        <strain evidence="3">MCCC 1A06723</strain>
    </source>
</reference>
<dbReference type="EMBL" id="VFIY01000014">
    <property type="protein sequence ID" value="TPD59363.1"/>
    <property type="molecule type" value="Genomic_DNA"/>
</dbReference>
<feature type="repeat" description="TPR" evidence="1">
    <location>
        <begin position="161"/>
        <end position="194"/>
    </location>
</feature>
<feature type="repeat" description="TPR" evidence="1">
    <location>
        <begin position="739"/>
        <end position="772"/>
    </location>
</feature>
<dbReference type="Proteomes" id="UP000319148">
    <property type="component" value="Unassembled WGS sequence"/>
</dbReference>
<comment type="caution">
    <text evidence="2">The sequence shown here is derived from an EMBL/GenBank/DDBJ whole genome shotgun (WGS) entry which is preliminary data.</text>
</comment>
<dbReference type="Pfam" id="PF13181">
    <property type="entry name" value="TPR_8"/>
    <property type="match status" value="1"/>
</dbReference>
<keyword evidence="3" id="KW-1185">Reference proteome</keyword>
<dbReference type="InterPro" id="IPR014266">
    <property type="entry name" value="PEP-CTERM_TPR_PrsT"/>
</dbReference>
<dbReference type="InterPro" id="IPR019734">
    <property type="entry name" value="TPR_rpt"/>
</dbReference>
<dbReference type="PANTHER" id="PTHR12558:SF13">
    <property type="entry name" value="CELL DIVISION CYCLE PROTEIN 27 HOMOLOG"/>
    <property type="match status" value="1"/>
</dbReference>
<dbReference type="Pfam" id="PF12895">
    <property type="entry name" value="ANAPC3"/>
    <property type="match status" value="2"/>
</dbReference>
<organism evidence="2 3">
    <name type="scientific">Emcibacter nanhaiensis</name>
    <dbReference type="NCBI Taxonomy" id="1505037"/>
    <lineage>
        <taxon>Bacteria</taxon>
        <taxon>Pseudomonadati</taxon>
        <taxon>Pseudomonadota</taxon>
        <taxon>Alphaproteobacteria</taxon>
        <taxon>Emcibacterales</taxon>
        <taxon>Emcibacteraceae</taxon>
        <taxon>Emcibacter</taxon>
    </lineage>
</organism>
<dbReference type="SMART" id="SM00028">
    <property type="entry name" value="TPR"/>
    <property type="match status" value="17"/>
</dbReference>
<dbReference type="PANTHER" id="PTHR12558">
    <property type="entry name" value="CELL DIVISION CYCLE 16,23,27"/>
    <property type="match status" value="1"/>
</dbReference>
<feature type="repeat" description="TPR" evidence="1">
    <location>
        <begin position="874"/>
        <end position="907"/>
    </location>
</feature>
<dbReference type="InterPro" id="IPR011990">
    <property type="entry name" value="TPR-like_helical_dom_sf"/>
</dbReference>
<proteinExistence type="predicted"/>
<dbReference type="AlphaFoldDB" id="A0A501PG00"/>
<keyword evidence="1" id="KW-0802">TPR repeat</keyword>
<dbReference type="SUPFAM" id="SSF48452">
    <property type="entry name" value="TPR-like"/>
    <property type="match status" value="4"/>
</dbReference>
<protein>
    <submittedName>
        <fullName evidence="2">PEP-CTERM system TPR-repeat protein PrsT</fullName>
    </submittedName>
</protein>
<evidence type="ECO:0000313" key="2">
    <source>
        <dbReference type="EMBL" id="TPD59363.1"/>
    </source>
</evidence>
<gene>
    <name evidence="2" type="primary">prsT</name>
    <name evidence="2" type="ORF">FIV46_11250</name>
</gene>
<evidence type="ECO:0000256" key="1">
    <source>
        <dbReference type="PROSITE-ProRule" id="PRU00339"/>
    </source>
</evidence>
<dbReference type="Pfam" id="PF14559">
    <property type="entry name" value="TPR_19"/>
    <property type="match status" value="4"/>
</dbReference>
<dbReference type="PROSITE" id="PS50005">
    <property type="entry name" value="TPR"/>
    <property type="match status" value="3"/>
</dbReference>
<dbReference type="NCBIfam" id="TIGR02917">
    <property type="entry name" value="PEP_TPR_lipo"/>
    <property type="match status" value="1"/>
</dbReference>
<name>A0A501PG00_9PROT</name>
<evidence type="ECO:0000313" key="3">
    <source>
        <dbReference type="Proteomes" id="UP000319148"/>
    </source>
</evidence>
<dbReference type="Pfam" id="PF13174">
    <property type="entry name" value="TPR_6"/>
    <property type="match status" value="1"/>
</dbReference>
<dbReference type="Gene3D" id="1.25.40.10">
    <property type="entry name" value="Tetratricopeptide repeat domain"/>
    <property type="match status" value="6"/>
</dbReference>
<accession>A0A501PG00</accession>